<feature type="compositionally biased region" description="Pro residues" evidence="1">
    <location>
        <begin position="94"/>
        <end position="125"/>
    </location>
</feature>
<accession>A0A1B6DYD5</accession>
<feature type="signal peptide" evidence="2">
    <location>
        <begin position="1"/>
        <end position="21"/>
    </location>
</feature>
<proteinExistence type="predicted"/>
<feature type="region of interest" description="Disordered" evidence="1">
    <location>
        <begin position="38"/>
        <end position="193"/>
    </location>
</feature>
<feature type="compositionally biased region" description="Acidic residues" evidence="1">
    <location>
        <begin position="128"/>
        <end position="138"/>
    </location>
</feature>
<evidence type="ECO:0000256" key="1">
    <source>
        <dbReference type="SAM" id="MobiDB-lite"/>
    </source>
</evidence>
<feature type="compositionally biased region" description="Low complexity" evidence="1">
    <location>
        <begin position="54"/>
        <end position="63"/>
    </location>
</feature>
<feature type="non-terminal residue" evidence="3">
    <location>
        <position position="193"/>
    </location>
</feature>
<name>A0A1B6DYD5_9HEMI</name>
<dbReference type="EMBL" id="GEDC01006605">
    <property type="protein sequence ID" value="JAS30693.1"/>
    <property type="molecule type" value="Transcribed_RNA"/>
</dbReference>
<feature type="chain" id="PRO_5008581639" description="DUF4794 domain-containing protein" evidence="2">
    <location>
        <begin position="22"/>
        <end position="193"/>
    </location>
</feature>
<reference evidence="3" key="1">
    <citation type="submission" date="2015-12" db="EMBL/GenBank/DDBJ databases">
        <title>De novo transcriptome assembly of four potential Pierce s Disease insect vectors from Arizona vineyards.</title>
        <authorList>
            <person name="Tassone E.E."/>
        </authorList>
    </citation>
    <scope>NUCLEOTIDE SEQUENCE</scope>
</reference>
<evidence type="ECO:0008006" key="4">
    <source>
        <dbReference type="Google" id="ProtNLM"/>
    </source>
</evidence>
<evidence type="ECO:0000313" key="3">
    <source>
        <dbReference type="EMBL" id="JAS30693.1"/>
    </source>
</evidence>
<dbReference type="PRINTS" id="PR01217">
    <property type="entry name" value="PRICHEXTENSN"/>
</dbReference>
<gene>
    <name evidence="3" type="ORF">g.24334</name>
</gene>
<evidence type="ECO:0000256" key="2">
    <source>
        <dbReference type="SAM" id="SignalP"/>
    </source>
</evidence>
<organism evidence="3">
    <name type="scientific">Clastoptera arizonana</name>
    <name type="common">Arizona spittle bug</name>
    <dbReference type="NCBI Taxonomy" id="38151"/>
    <lineage>
        <taxon>Eukaryota</taxon>
        <taxon>Metazoa</taxon>
        <taxon>Ecdysozoa</taxon>
        <taxon>Arthropoda</taxon>
        <taxon>Hexapoda</taxon>
        <taxon>Insecta</taxon>
        <taxon>Pterygota</taxon>
        <taxon>Neoptera</taxon>
        <taxon>Paraneoptera</taxon>
        <taxon>Hemiptera</taxon>
        <taxon>Auchenorrhyncha</taxon>
        <taxon>Cercopoidea</taxon>
        <taxon>Clastopteridae</taxon>
        <taxon>Clastoptera</taxon>
    </lineage>
</organism>
<sequence>MIYLDFVILLILTIACVQVLSQYDDNYGSPLPPRPVIPGAIPVGPAPPKRPVFRAQPRRQQQQLPTEDDFDLTPQRPRGRLLTRAGKLPLQPSNSPPYPPQSFSPSPPPPRPQPPVLDDPIPPRPVIEDIEDNTEEEFPPLSIERATPGPTLPPNTPSPPLSLPQKPVKPVFRPERPSLAPSTSADFNYPAPS</sequence>
<keyword evidence="2" id="KW-0732">Signal</keyword>
<dbReference type="AlphaFoldDB" id="A0A1B6DYD5"/>
<protein>
    <recommendedName>
        <fullName evidence="4">DUF4794 domain-containing protein</fullName>
    </recommendedName>
</protein>
<feature type="compositionally biased region" description="Pro residues" evidence="1">
    <location>
        <begin position="150"/>
        <end position="162"/>
    </location>
</feature>